<dbReference type="Gene3D" id="1.10.390.10">
    <property type="entry name" value="Neutral Protease Domain 2"/>
    <property type="match status" value="1"/>
</dbReference>
<comment type="subcellular location">
    <subcellularLocation>
        <location evidence="9">Secreted</location>
    </subcellularLocation>
</comment>
<evidence type="ECO:0000313" key="13">
    <source>
        <dbReference type="EMBL" id="ARU60630.1"/>
    </source>
</evidence>
<dbReference type="GO" id="GO:0046872">
    <property type="term" value="F:metal ion binding"/>
    <property type="evidence" value="ECO:0007669"/>
    <property type="project" value="UniProtKB-UniRule"/>
</dbReference>
<evidence type="ECO:0000256" key="9">
    <source>
        <dbReference type="RuleBase" id="RU366073"/>
    </source>
</evidence>
<dbReference type="Gene3D" id="3.10.450.490">
    <property type="match status" value="1"/>
</dbReference>
<dbReference type="PANTHER" id="PTHR33794:SF1">
    <property type="entry name" value="BACILLOLYSIN"/>
    <property type="match status" value="1"/>
</dbReference>
<dbReference type="GO" id="GO:0006508">
    <property type="term" value="P:proteolysis"/>
    <property type="evidence" value="ECO:0007669"/>
    <property type="project" value="UniProtKB-KW"/>
</dbReference>
<evidence type="ECO:0000256" key="3">
    <source>
        <dbReference type="ARBA" id="ARBA00022670"/>
    </source>
</evidence>
<dbReference type="InterPro" id="IPR023612">
    <property type="entry name" value="Peptidase_M4"/>
</dbReference>
<dbReference type="InterPro" id="IPR011096">
    <property type="entry name" value="FTP_domain"/>
</dbReference>
<comment type="similarity">
    <text evidence="2 9">Belongs to the peptidase M4 family.</text>
</comment>
<evidence type="ECO:0000259" key="12">
    <source>
        <dbReference type="Pfam" id="PF07504"/>
    </source>
</evidence>
<dbReference type="Gene3D" id="3.10.170.10">
    <property type="match status" value="1"/>
</dbReference>
<feature type="signal peptide" evidence="9">
    <location>
        <begin position="1"/>
        <end position="25"/>
    </location>
</feature>
<evidence type="ECO:0000259" key="10">
    <source>
        <dbReference type="Pfam" id="PF01447"/>
    </source>
</evidence>
<dbReference type="Pfam" id="PF07504">
    <property type="entry name" value="FTP"/>
    <property type="match status" value="1"/>
</dbReference>
<keyword evidence="5 9" id="KW-0732">Signal</keyword>
<dbReference type="OrthoDB" id="291295at2"/>
<keyword evidence="6 9" id="KW-0378">Hydrolase</keyword>
<evidence type="ECO:0000256" key="2">
    <source>
        <dbReference type="ARBA" id="ARBA00009388"/>
    </source>
</evidence>
<protein>
    <recommendedName>
        <fullName evidence="9">Neutral metalloproteinase</fullName>
        <ecNumber evidence="9">3.4.24.-</ecNumber>
    </recommendedName>
</protein>
<evidence type="ECO:0000256" key="6">
    <source>
        <dbReference type="ARBA" id="ARBA00022801"/>
    </source>
</evidence>
<dbReference type="KEGG" id="tum:CBW65_05680"/>
<dbReference type="InterPro" id="IPR001570">
    <property type="entry name" value="Peptidase_M4_C_domain"/>
</dbReference>
<dbReference type="InterPro" id="IPR013856">
    <property type="entry name" value="Peptidase_M4_domain"/>
</dbReference>
<keyword evidence="4" id="KW-0479">Metal-binding</keyword>
<dbReference type="GO" id="GO:0004222">
    <property type="term" value="F:metalloendopeptidase activity"/>
    <property type="evidence" value="ECO:0007669"/>
    <property type="project" value="UniProtKB-UniRule"/>
</dbReference>
<dbReference type="Pfam" id="PF02868">
    <property type="entry name" value="Peptidase_M4_C"/>
    <property type="match status" value="1"/>
</dbReference>
<proteinExistence type="inferred from homology"/>
<organism evidence="13 14">
    <name type="scientific">Tumebacillus avium</name>
    <dbReference type="NCBI Taxonomy" id="1903704"/>
    <lineage>
        <taxon>Bacteria</taxon>
        <taxon>Bacillati</taxon>
        <taxon>Bacillota</taxon>
        <taxon>Bacilli</taxon>
        <taxon>Bacillales</taxon>
        <taxon>Alicyclobacillaceae</taxon>
        <taxon>Tumebacillus</taxon>
    </lineage>
</organism>
<feature type="domain" description="Peptidase M4 C-terminal" evidence="11">
    <location>
        <begin position="382"/>
        <end position="518"/>
    </location>
</feature>
<evidence type="ECO:0000259" key="11">
    <source>
        <dbReference type="Pfam" id="PF02868"/>
    </source>
</evidence>
<keyword evidence="8 9" id="KW-0482">Metalloprotease</keyword>
<sequence length="519" mass="56627">MQKKLTTLVMCSVAASLFAVTVSGASGTQTAVQDEHGNTHTVLGGLGKVAGKTAEERALQALEKVKTTYGFTQAQGSFKLHSTTPDNLGNTHTKFDQSFHGIPVYGAQMIVHETNGVVQSITGEYKQLQPDHSTASITTETAIEKAQTHTGYQGALSRPATAELIYFPQGKKAVLSYLVNIAYLDPTGEAGNWKIFISTADGSVVQANNELHFLTCSAGTPATGTGVGVLGDTKSLNTTYRNLTYYLEDRTKAMYAATCGMISTYDFRNSTSTLYYATDTDNIWNASTQRAAVDAHYYMGKVYDYYYSTFNRNSLDGMGTGYYGAVRYSSRYNNAFWDGTRMVYGDGDGTIFIAMSGSYDVTAHELTHGVYDAMLNPTYGINKQSDALRESVSDVYATVMDSNDWLIGEDIYTPAISGDYIRNLANPDAGHMSQFDPNTPDNYYNSGIPSKAFYNFATSIGSRSIAGKVWYFAINNYLTSTPTFSMMRMATIEATKALYGSSSTYVTHITNAWNNVGVY</sequence>
<reference evidence="14" key="1">
    <citation type="submission" date="2017-05" db="EMBL/GenBank/DDBJ databases">
        <authorList>
            <person name="Sung H."/>
        </authorList>
    </citation>
    <scope>NUCLEOTIDE SEQUENCE [LARGE SCALE GENOMIC DNA]</scope>
    <source>
        <strain evidence="14">AR23208</strain>
    </source>
</reference>
<keyword evidence="7 9" id="KW-0862">Zinc</keyword>
<feature type="chain" id="PRO_5023079081" description="Neutral metalloproteinase" evidence="9">
    <location>
        <begin position="26"/>
        <end position="519"/>
    </location>
</feature>
<evidence type="ECO:0000256" key="7">
    <source>
        <dbReference type="ARBA" id="ARBA00022833"/>
    </source>
</evidence>
<name>A0A1Y0IK33_9BACL</name>
<dbReference type="SUPFAM" id="SSF55486">
    <property type="entry name" value="Metalloproteases ('zincins'), catalytic domain"/>
    <property type="match status" value="1"/>
</dbReference>
<accession>A0A1Y0IK33</accession>
<dbReference type="Pfam" id="PF01447">
    <property type="entry name" value="Peptidase_M4"/>
    <property type="match status" value="1"/>
</dbReference>
<evidence type="ECO:0000256" key="5">
    <source>
        <dbReference type="ARBA" id="ARBA00022729"/>
    </source>
</evidence>
<comment type="cofactor">
    <cofactor evidence="1 9">
        <name>Zn(2+)</name>
        <dbReference type="ChEBI" id="CHEBI:29105"/>
    </cofactor>
</comment>
<feature type="domain" description="FTP" evidence="12">
    <location>
        <begin position="77"/>
        <end position="125"/>
    </location>
</feature>
<gene>
    <name evidence="13" type="ORF">CBW65_05680</name>
</gene>
<feature type="domain" description="Peptidase M4" evidence="10">
    <location>
        <begin position="223"/>
        <end position="371"/>
    </location>
</feature>
<evidence type="ECO:0000256" key="4">
    <source>
        <dbReference type="ARBA" id="ARBA00022723"/>
    </source>
</evidence>
<dbReference type="Proteomes" id="UP000195437">
    <property type="component" value="Chromosome"/>
</dbReference>
<dbReference type="InterPro" id="IPR050728">
    <property type="entry name" value="Zinc_Metalloprotease_M4"/>
</dbReference>
<dbReference type="InterPro" id="IPR027268">
    <property type="entry name" value="Peptidase_M4/M1_CTD_sf"/>
</dbReference>
<evidence type="ECO:0000313" key="14">
    <source>
        <dbReference type="Proteomes" id="UP000195437"/>
    </source>
</evidence>
<keyword evidence="9" id="KW-0964">Secreted</keyword>
<dbReference type="AlphaFoldDB" id="A0A1Y0IK33"/>
<evidence type="ECO:0000256" key="8">
    <source>
        <dbReference type="ARBA" id="ARBA00023049"/>
    </source>
</evidence>
<dbReference type="PRINTS" id="PR00730">
    <property type="entry name" value="THERMOLYSIN"/>
</dbReference>
<evidence type="ECO:0000256" key="1">
    <source>
        <dbReference type="ARBA" id="ARBA00001947"/>
    </source>
</evidence>
<dbReference type="RefSeq" id="WP_087456021.1">
    <property type="nucleotide sequence ID" value="NZ_CP021434.1"/>
</dbReference>
<dbReference type="GO" id="GO:0005576">
    <property type="term" value="C:extracellular region"/>
    <property type="evidence" value="ECO:0007669"/>
    <property type="project" value="UniProtKB-SubCell"/>
</dbReference>
<keyword evidence="3 9" id="KW-0645">Protease</keyword>
<dbReference type="CDD" id="cd09597">
    <property type="entry name" value="M4_TLP"/>
    <property type="match status" value="1"/>
</dbReference>
<dbReference type="EC" id="3.4.24.-" evidence="9"/>
<comment type="function">
    <text evidence="9">Extracellular zinc metalloprotease.</text>
</comment>
<dbReference type="EMBL" id="CP021434">
    <property type="protein sequence ID" value="ARU60630.1"/>
    <property type="molecule type" value="Genomic_DNA"/>
</dbReference>
<keyword evidence="14" id="KW-1185">Reference proteome</keyword>
<dbReference type="PANTHER" id="PTHR33794">
    <property type="entry name" value="BACILLOLYSIN"/>
    <property type="match status" value="1"/>
</dbReference>